<dbReference type="Gene3D" id="3.30.450.40">
    <property type="match status" value="1"/>
</dbReference>
<keyword evidence="3" id="KW-1133">Transmembrane helix</keyword>
<dbReference type="PROSITE" id="PS50112">
    <property type="entry name" value="PAS"/>
    <property type="match status" value="2"/>
</dbReference>
<dbReference type="InterPro" id="IPR035919">
    <property type="entry name" value="EAL_sf"/>
</dbReference>
<keyword evidence="9" id="KW-1185">Reference proteome</keyword>
<dbReference type="SMART" id="SM00065">
    <property type="entry name" value="GAF"/>
    <property type="match status" value="1"/>
</dbReference>
<dbReference type="PANTHER" id="PTHR44757">
    <property type="entry name" value="DIGUANYLATE CYCLASE DGCP"/>
    <property type="match status" value="1"/>
</dbReference>
<dbReference type="PROSITE" id="PS50113">
    <property type="entry name" value="PAC"/>
    <property type="match status" value="1"/>
</dbReference>
<dbReference type="CDD" id="cd01949">
    <property type="entry name" value="GGDEF"/>
    <property type="match status" value="1"/>
</dbReference>
<dbReference type="SUPFAM" id="SSF55073">
    <property type="entry name" value="Nucleotide cyclase"/>
    <property type="match status" value="1"/>
</dbReference>
<dbReference type="GO" id="GO:0006355">
    <property type="term" value="P:regulation of DNA-templated transcription"/>
    <property type="evidence" value="ECO:0007669"/>
    <property type="project" value="InterPro"/>
</dbReference>
<dbReference type="Proteomes" id="UP000316905">
    <property type="component" value="Unassembled WGS sequence"/>
</dbReference>
<dbReference type="SMART" id="SM00091">
    <property type="entry name" value="PAS"/>
    <property type="match status" value="3"/>
</dbReference>
<dbReference type="Pfam" id="PF08447">
    <property type="entry name" value="PAS_3"/>
    <property type="match status" value="1"/>
</dbReference>
<dbReference type="SUPFAM" id="SSF55785">
    <property type="entry name" value="PYP-like sensor domain (PAS domain)"/>
    <property type="match status" value="4"/>
</dbReference>
<dbReference type="CDD" id="cd00130">
    <property type="entry name" value="PAS"/>
    <property type="match status" value="3"/>
</dbReference>
<dbReference type="AlphaFoldDB" id="A0A562QDK7"/>
<feature type="domain" description="GGDEF" evidence="7">
    <location>
        <begin position="782"/>
        <end position="916"/>
    </location>
</feature>
<dbReference type="InterPro" id="IPR029016">
    <property type="entry name" value="GAF-like_dom_sf"/>
</dbReference>
<dbReference type="PANTHER" id="PTHR44757:SF2">
    <property type="entry name" value="BIOFILM ARCHITECTURE MAINTENANCE PROTEIN MBAA"/>
    <property type="match status" value="1"/>
</dbReference>
<dbReference type="InterPro" id="IPR000160">
    <property type="entry name" value="GGDEF_dom"/>
</dbReference>
<dbReference type="RefSeq" id="WP_145140694.1">
    <property type="nucleotide sequence ID" value="NZ_VLKY01000005.1"/>
</dbReference>
<dbReference type="InterPro" id="IPR029787">
    <property type="entry name" value="Nucleotide_cyclase"/>
</dbReference>
<accession>A0A562QDK7</accession>
<name>A0A562QDK7_9PSED</name>
<feature type="domain" description="EAL" evidence="6">
    <location>
        <begin position="925"/>
        <end position="1182"/>
    </location>
</feature>
<dbReference type="InterPro" id="IPR052155">
    <property type="entry name" value="Biofilm_reg_signaling"/>
</dbReference>
<evidence type="ECO:0000259" key="4">
    <source>
        <dbReference type="PROSITE" id="PS50112"/>
    </source>
</evidence>
<reference evidence="8 9" key="1">
    <citation type="journal article" date="2015" name="Stand. Genomic Sci.">
        <title>Genomic Encyclopedia of Bacterial and Archaeal Type Strains, Phase III: the genomes of soil and plant-associated and newly described type strains.</title>
        <authorList>
            <person name="Whitman W.B."/>
            <person name="Woyke T."/>
            <person name="Klenk H.P."/>
            <person name="Zhou Y."/>
            <person name="Lilburn T.G."/>
            <person name="Beck B.J."/>
            <person name="De Vos P."/>
            <person name="Vandamme P."/>
            <person name="Eisen J.A."/>
            <person name="Garrity G."/>
            <person name="Hugenholtz P."/>
            <person name="Kyrpides N.C."/>
        </authorList>
    </citation>
    <scope>NUCLEOTIDE SEQUENCE [LARGE SCALE GENOMIC DNA]</scope>
    <source>
        <strain evidence="8 9">CGMCC 1.6858</strain>
    </source>
</reference>
<dbReference type="InterPro" id="IPR001633">
    <property type="entry name" value="EAL_dom"/>
</dbReference>
<dbReference type="EC" id="3.1.4.52" evidence="1"/>
<evidence type="ECO:0000313" key="8">
    <source>
        <dbReference type="EMBL" id="TWI54789.1"/>
    </source>
</evidence>
<dbReference type="Pfam" id="PF00989">
    <property type="entry name" value="PAS"/>
    <property type="match status" value="1"/>
</dbReference>
<dbReference type="SMART" id="SM00086">
    <property type="entry name" value="PAC"/>
    <property type="match status" value="3"/>
</dbReference>
<dbReference type="Gene3D" id="3.20.20.450">
    <property type="entry name" value="EAL domain"/>
    <property type="match status" value="1"/>
</dbReference>
<proteinExistence type="predicted"/>
<dbReference type="InterPro" id="IPR043128">
    <property type="entry name" value="Rev_trsase/Diguanyl_cyclase"/>
</dbReference>
<evidence type="ECO:0000256" key="2">
    <source>
        <dbReference type="ARBA" id="ARBA00022636"/>
    </source>
</evidence>
<dbReference type="InterPro" id="IPR003018">
    <property type="entry name" value="GAF"/>
</dbReference>
<dbReference type="OrthoDB" id="6168558at2"/>
<keyword evidence="3" id="KW-0812">Transmembrane</keyword>
<dbReference type="SUPFAM" id="SSF141868">
    <property type="entry name" value="EAL domain-like"/>
    <property type="match status" value="1"/>
</dbReference>
<dbReference type="Pfam" id="PF00563">
    <property type="entry name" value="EAL"/>
    <property type="match status" value="1"/>
</dbReference>
<feature type="domain" description="PAS" evidence="4">
    <location>
        <begin position="505"/>
        <end position="575"/>
    </location>
</feature>
<keyword evidence="3" id="KW-0472">Membrane</keyword>
<dbReference type="InterPro" id="IPR000014">
    <property type="entry name" value="PAS"/>
</dbReference>
<evidence type="ECO:0000256" key="1">
    <source>
        <dbReference type="ARBA" id="ARBA00012282"/>
    </source>
</evidence>
<feature type="transmembrane region" description="Helical" evidence="3">
    <location>
        <begin position="43"/>
        <end position="61"/>
    </location>
</feature>
<sequence length="1185" mass="134879">MLNSHPLRLAVLYALISIVWVTTSDYLLEHLNLNHVIVSELQTFKGIGFVLCITVLLYLYARRGELAQARLIADLQQRTDQLYQAQALAKLGDWQTDQQGRMLWSSQAITLLGRPLLDKALPSEGLPSDDLSDQSPQPTSLTSFLDCLHPDDRAFVAKTFDTLNRQPGQVSVTARLGNSSEALRWLVIEGKHRQDGRVFGTVQDITDHKRAEEALLESQRRYRDLVEYAPVVVFESDLAGRWQFLSPAWERLTGKATANSLGETMPEHFHSQEVQQLRQVLNEFRDRARQTWSGILRLCLKGGDHRWVAVDIHRVGDRLQGILNDIHHEFQADELQRARNAVLDELLGRQSKRSILTGIAQRLENLYPEMRVIIQLADASRQFLRVSAAPSLPDHYLSALENTPITAESGTCGAAVHRNGLVISENIEQDSRWQDLREAAQEAGIRSGWSLPIRDENEEAVGAFGVYYRTPMRPERETISLVTEFARLAALAIRQQRQDAERHEIEQRFRATFEHAAIGITLINLDLYWMRCNQYFCTMVGYTLDELQTRTVLDLTHPADLALGHDKAEALLNGTVDSYELQNRYICKNGQTIWVDLDVTLIRNTRGQPQYYIAVIEDITLRKQQEQSLRQAAALFENSLDGIVILDQQRCVLTANPTFQTLCGQPVKTLRGARMDIPLGGRQDAEFYRTLWRTVQRHGIWEGEMLWRRPNGMSFPCWLVITRIKTQKQRQYVMVLRDTSALKESEARLAHLAHFDPLTNLPNRLLARTRLEHAVKRMQADDQIAVILLDLDHFRTINESYGHPLGDEVLRVVARILKASLRNEDTLARIGGDEFLIIIESLDRPEEIASLVQLIRQRFETPLNLAESDEIFLNVSLGISLYPNDGTTADELIRNADTAMHLAKSQGRDTYRFYTQALTERARRRLSLESRLRMALQRDDFVLHYQPLLEVASGQPFGVEALVRWQDPEHGMISPADFIPLAEETGLIIPLGLWVLEQACRQMRQWLDNGLALNTIAVNLSPRQFAQADLPQRIAQALEHYQLPAHMLELEITEGTLMENVEATLSSLAMLKALGVRIAVDDFGTGYSSLAYLRRFPLDKLKIDQSFMRDIRNDNGEHGNQAIAAAIIALGHGLQLEVLAEGVETQEQLDVMRRLGCQQCQGYLFSRPLPPDALESWYRERHRSL</sequence>
<dbReference type="SMART" id="SM00052">
    <property type="entry name" value="EAL"/>
    <property type="match status" value="1"/>
</dbReference>
<dbReference type="Gene3D" id="3.30.70.270">
    <property type="match status" value="1"/>
</dbReference>
<dbReference type="EMBL" id="VLKY01000005">
    <property type="protein sequence ID" value="TWI54789.1"/>
    <property type="molecule type" value="Genomic_DNA"/>
</dbReference>
<evidence type="ECO:0000259" key="7">
    <source>
        <dbReference type="PROSITE" id="PS50887"/>
    </source>
</evidence>
<dbReference type="NCBIfam" id="TIGR00229">
    <property type="entry name" value="sensory_box"/>
    <property type="match status" value="3"/>
</dbReference>
<evidence type="ECO:0000259" key="6">
    <source>
        <dbReference type="PROSITE" id="PS50883"/>
    </source>
</evidence>
<feature type="transmembrane region" description="Helical" evidence="3">
    <location>
        <begin position="7"/>
        <end position="23"/>
    </location>
</feature>
<dbReference type="InterPro" id="IPR013767">
    <property type="entry name" value="PAS_fold"/>
</dbReference>
<dbReference type="SUPFAM" id="SSF55781">
    <property type="entry name" value="GAF domain-like"/>
    <property type="match status" value="1"/>
</dbReference>
<dbReference type="Pfam" id="PF00990">
    <property type="entry name" value="GGDEF"/>
    <property type="match status" value="1"/>
</dbReference>
<dbReference type="SMART" id="SM00267">
    <property type="entry name" value="GGDEF"/>
    <property type="match status" value="1"/>
</dbReference>
<evidence type="ECO:0000256" key="3">
    <source>
        <dbReference type="SAM" id="Phobius"/>
    </source>
</evidence>
<dbReference type="InterPro" id="IPR000700">
    <property type="entry name" value="PAS-assoc_C"/>
</dbReference>
<feature type="domain" description="PAS" evidence="4">
    <location>
        <begin position="218"/>
        <end position="288"/>
    </location>
</feature>
<dbReference type="PROSITE" id="PS50887">
    <property type="entry name" value="GGDEF"/>
    <property type="match status" value="1"/>
</dbReference>
<evidence type="ECO:0000313" key="9">
    <source>
        <dbReference type="Proteomes" id="UP000316905"/>
    </source>
</evidence>
<feature type="domain" description="PAC" evidence="5">
    <location>
        <begin position="579"/>
        <end position="631"/>
    </location>
</feature>
<dbReference type="InterPro" id="IPR035965">
    <property type="entry name" value="PAS-like_dom_sf"/>
</dbReference>
<evidence type="ECO:0000259" key="5">
    <source>
        <dbReference type="PROSITE" id="PS50113"/>
    </source>
</evidence>
<dbReference type="Pfam" id="PF13426">
    <property type="entry name" value="PAS_9"/>
    <property type="match status" value="1"/>
</dbReference>
<dbReference type="GO" id="GO:0071111">
    <property type="term" value="F:cyclic-guanylate-specific phosphodiesterase activity"/>
    <property type="evidence" value="ECO:0007669"/>
    <property type="project" value="UniProtKB-EC"/>
</dbReference>
<dbReference type="InterPro" id="IPR013655">
    <property type="entry name" value="PAS_fold_3"/>
</dbReference>
<dbReference type="NCBIfam" id="TIGR00254">
    <property type="entry name" value="GGDEF"/>
    <property type="match status" value="1"/>
</dbReference>
<dbReference type="Gene3D" id="3.30.450.20">
    <property type="entry name" value="PAS domain"/>
    <property type="match status" value="4"/>
</dbReference>
<dbReference type="PROSITE" id="PS50883">
    <property type="entry name" value="EAL"/>
    <property type="match status" value="1"/>
</dbReference>
<comment type="caution">
    <text evidence="8">The sequence shown here is derived from an EMBL/GenBank/DDBJ whole genome shotgun (WGS) entry which is preliminary data.</text>
</comment>
<dbReference type="InterPro" id="IPR001610">
    <property type="entry name" value="PAC"/>
</dbReference>
<dbReference type="CDD" id="cd01948">
    <property type="entry name" value="EAL"/>
    <property type="match status" value="1"/>
</dbReference>
<keyword evidence="2" id="KW-0973">c-di-GMP</keyword>
<gene>
    <name evidence="8" type="ORF">IQ22_01692</name>
</gene>
<dbReference type="Pfam" id="PF13185">
    <property type="entry name" value="GAF_2"/>
    <property type="match status" value="1"/>
</dbReference>
<dbReference type="FunFam" id="3.20.20.450:FF:000001">
    <property type="entry name" value="Cyclic di-GMP phosphodiesterase yahA"/>
    <property type="match status" value="1"/>
</dbReference>
<organism evidence="8 9">
    <name type="scientific">Pseudomonas duriflava</name>
    <dbReference type="NCBI Taxonomy" id="459528"/>
    <lineage>
        <taxon>Bacteria</taxon>
        <taxon>Pseudomonadati</taxon>
        <taxon>Pseudomonadota</taxon>
        <taxon>Gammaproteobacteria</taxon>
        <taxon>Pseudomonadales</taxon>
        <taxon>Pseudomonadaceae</taxon>
        <taxon>Pseudomonas</taxon>
    </lineage>
</organism>
<protein>
    <recommendedName>
        <fullName evidence="1">cyclic-guanylate-specific phosphodiesterase</fullName>
        <ecNumber evidence="1">3.1.4.52</ecNumber>
    </recommendedName>
</protein>